<dbReference type="GO" id="GO:0016020">
    <property type="term" value="C:membrane"/>
    <property type="evidence" value="ECO:0007669"/>
    <property type="project" value="TreeGrafter"/>
</dbReference>
<feature type="region of interest" description="Disordered" evidence="2">
    <location>
        <begin position="660"/>
        <end position="679"/>
    </location>
</feature>
<evidence type="ECO:0000259" key="3">
    <source>
        <dbReference type="Pfam" id="PF25808"/>
    </source>
</evidence>
<protein>
    <submittedName>
        <fullName evidence="4">BQ5605_C093g13069 protein</fullName>
    </submittedName>
</protein>
<dbReference type="InterPro" id="IPR040108">
    <property type="entry name" value="Laa1/Sip1/HEATR5"/>
</dbReference>
<dbReference type="EMBL" id="FQNC01000005">
    <property type="protein sequence ID" value="SGY11565.1"/>
    <property type="molecule type" value="Genomic_DNA"/>
</dbReference>
<dbReference type="GO" id="GO:0008104">
    <property type="term" value="P:intracellular protein localization"/>
    <property type="evidence" value="ECO:0007669"/>
    <property type="project" value="TreeGrafter"/>
</dbReference>
<sequence length="2256" mass="242386">MPLYAVLHRVHHSKHRLKNEDATFTELIDTTPENRNTRSPFRRPPHVLGPWQRMASAESDRSRTEAKAGATERSQLKALEWDVTQFTSLATSPLVIGAAGSNAHDAGGGNAITMTTMANGGAFKGATGAGGKAGRLDLLLLNWLSGVEKSVEVLDKETILLQQPTLTTNLLSILVAPAPTSSQPRLKPGRPARALLSRIFLLLLAKGDTKGLYDLVQSLIQGMVGSELKGAGWEREKENRLACAWVLGEVLRVWGGQVMSTFIDVVTTATRIGRTASYPVILRCAALVTLRKAIVVGARSMSEPLIKETLKALRAGLSEKIGAIVRESANCLIALQAAPGTFTTLADIDAIVQICFRTLETADHVARRALSRLVASLLASTQVEGSGAPPILSAPPRRRKKTGGAPGAAGEDEDDDDDPYPSVGVPAASANAAKTLLSPIEMLVQLSAPYNKLSTSRKLRNAIIDVYGQLLTSLGASWVEQNYAEVLQHLIDEIGCGVAAGTGWKSWHPRMIERIEPSKAKYEALAARKSVGILLRDIISGRLLSESAQILAVREIGQLYLKRWPSLLPSQVLPSKQALVIALEETSGLLAALGCAPMVVQNALYDPLLRLVSHPSHSVQIAAAWALRTFCDNAPTRLSATIVQLVELLNKDLAVIAQKPNESSGAPGSNKEGGTPSPRRAVGHAHALAALINLIPHQPLYVSFDISAKCMSLAIQLLKQSANHELIVSGVEIHVAWILVSALMSLGPNFVRLHLPQLLILWRNALPKPTSKDASAAQVRGENEWAFLLHIRECTLGAILSFLRHNGGVGRRVSNVNNANGAAGEGSITATGLISDDVGRRLVLLLSNGLSFASSFQLTFEKTLLEQHNVPAISSRLSLYDRDLMLRRRLLQCFVALGHHPATAPWQVTLLTQIVPLFSDPEHYTGESMLQAAVNSPNFTSVWEETDGFGYGVTSLMKDGETLVASHAEDPAGVRRTVKLNRDVAEMKIEQLLKSAVLGAAEYDPLVLSSRHHSEVSSPSLASSTWEVPSAPPTAIGLVDAGIELFAIYFSTQEHHNQGALLQILQTNLRSGRLEKNPGRRMAILANSITAIVGALRLYRRAVEPQVGTLMRDIIKDALLHPDAHLRAAAAESLGRLSSLGETSFMATQIQFCVNQVVSNTDPDNRAGCALAFGEIYRHVGSLAAGPVLKTIVDVLLSLSADPHPLVHFYALHALSLVIDAASLSYAPFTNATLGMLSKLYTQDTHEPEGGTPGSVNLRGDLPAYQAICRVMDALIGVLGPELQDSERVRDLVLLLLREFVNEEDDGIAVEAIKATQHLLMFAPDALNRQQLVATLRGHLSSSSRHLLKVAAVNSVYQLVQRDAASMSKVGGDGMVQQLFELLDDDPSIEGVRDAITSWLRQTAEANPSGWIDLCQRIMSRSTGAAKAVATAAAAASSSGGGGGADTTNAQSSFADEEIQGLGLDDGGLKASKATSRWRTQLFALQCLHEVFVTVAKSGRREHFDIARARVVRANRRGLLITRVGDLIKMAFTASTAQVMQIRLEGLVVLRDVIEGFGQSQDIDFEEALLLEQFQAPIAAALTPAFSADSYPEVLASAIHVCAVFVGSGVVKEIDRMGRILKLLTTALESCRESDMSSIGDVQDLSSTAAVMLKTSIFAAWAQFQSASVKQAYLAQVIEPHLPLLCPLWVGSLREYARVRTDPDATSSDSGAGGAAFDSVYSGLSRETALPFYERSWPQMLHAVGTLLKAGNAHMLRAVDGKVPKATDSATNSPPPPPHRTQPAEYFWVLFGLSYEALCATPPPAGTTSPLEVQTIALEALAGLIRPQVSGPALVEKGLFDEVCNLCYRLAITEGPEVKVHVMDIAVQMARNYEGEGVESGESSLAEDSKMRRCLQIATCVLRESVPSTSSSPKRESRARYTCSSDLALTQWSFFSTQSATLASAPARITLLRSAFSSFADLADIYPASTREELYAIAFYFYSQLLQEEASEIDLVSPTLPMLKALCDRSQRFPPGARGFVVLPKVINGMLSACLQNIDSVRGRRGAAAILKTRNNLLAAVLLLTSLGPSIQVGQEVVEHACFIITSIALSPSSEVLPTALHCLTSVLAAASRGSGVLRYCVGQILPTLIEFVAKASRTELQAGDPALVQLAEVLKALVVVLTGVAIDRRTQSLSILLPVLILLLKPSSPSASHTLAIKHLIQLASSNSSSFKEATFSLSEEQRTTLETSIRAQVGGTRRVEVKEEAPKISLKMFG</sequence>
<dbReference type="Gene3D" id="1.25.10.10">
    <property type="entry name" value="Leucine-rich Repeat Variant"/>
    <property type="match status" value="3"/>
</dbReference>
<dbReference type="SUPFAM" id="SSF48371">
    <property type="entry name" value="ARM repeat"/>
    <property type="match status" value="3"/>
</dbReference>
<feature type="domain" description="LAA1-like C-terminal TPR repeats" evidence="3">
    <location>
        <begin position="2093"/>
        <end position="2241"/>
    </location>
</feature>
<dbReference type="Pfam" id="PF25808">
    <property type="entry name" value="TPR_LAA1_C"/>
    <property type="match status" value="1"/>
</dbReference>
<feature type="region of interest" description="Disordered" evidence="2">
    <location>
        <begin position="29"/>
        <end position="71"/>
    </location>
</feature>
<dbReference type="PANTHER" id="PTHR21663:SF0">
    <property type="entry name" value="HEAT REPEAT-CONTAINING PROTEIN 5B"/>
    <property type="match status" value="1"/>
</dbReference>
<evidence type="ECO:0000313" key="5">
    <source>
        <dbReference type="Proteomes" id="UP000249464"/>
    </source>
</evidence>
<dbReference type="GO" id="GO:0005829">
    <property type="term" value="C:cytosol"/>
    <property type="evidence" value="ECO:0007669"/>
    <property type="project" value="GOC"/>
</dbReference>
<dbReference type="GO" id="GO:0030139">
    <property type="term" value="C:endocytic vesicle"/>
    <property type="evidence" value="ECO:0007669"/>
    <property type="project" value="TreeGrafter"/>
</dbReference>
<reference evidence="4 5" key="1">
    <citation type="submission" date="2016-11" db="EMBL/GenBank/DDBJ databases">
        <authorList>
            <person name="Jaros S."/>
            <person name="Januszkiewicz K."/>
            <person name="Wedrychowicz H."/>
        </authorList>
    </citation>
    <scope>NUCLEOTIDE SEQUENCE [LARGE SCALE GENOMIC DNA]</scope>
</reference>
<feature type="compositionally biased region" description="Acidic residues" evidence="2">
    <location>
        <begin position="410"/>
        <end position="419"/>
    </location>
</feature>
<evidence type="ECO:0000313" key="4">
    <source>
        <dbReference type="EMBL" id="SGY11565.1"/>
    </source>
</evidence>
<evidence type="ECO:0000256" key="1">
    <source>
        <dbReference type="ARBA" id="ARBA00008304"/>
    </source>
</evidence>
<feature type="region of interest" description="Disordered" evidence="2">
    <location>
        <begin position="385"/>
        <end position="425"/>
    </location>
</feature>
<organism evidence="4 5">
    <name type="scientific">Microbotryum silenes-dioicae</name>
    <dbReference type="NCBI Taxonomy" id="796604"/>
    <lineage>
        <taxon>Eukaryota</taxon>
        <taxon>Fungi</taxon>
        <taxon>Dikarya</taxon>
        <taxon>Basidiomycota</taxon>
        <taxon>Pucciniomycotina</taxon>
        <taxon>Microbotryomycetes</taxon>
        <taxon>Microbotryales</taxon>
        <taxon>Microbotryaceae</taxon>
        <taxon>Microbotryum</taxon>
    </lineage>
</organism>
<dbReference type="InterPro" id="IPR016024">
    <property type="entry name" value="ARM-type_fold"/>
</dbReference>
<dbReference type="STRING" id="796604.A0A2X0M927"/>
<dbReference type="InterPro" id="IPR046837">
    <property type="entry name" value="Laa1/Sip1/HEATR5-like_HEAT"/>
</dbReference>
<dbReference type="Proteomes" id="UP000249464">
    <property type="component" value="Unassembled WGS sequence"/>
</dbReference>
<dbReference type="InterPro" id="IPR057981">
    <property type="entry name" value="TPR_LAA1-like_C"/>
</dbReference>
<dbReference type="GO" id="GO:0006897">
    <property type="term" value="P:endocytosis"/>
    <property type="evidence" value="ECO:0007669"/>
    <property type="project" value="TreeGrafter"/>
</dbReference>
<dbReference type="PANTHER" id="PTHR21663">
    <property type="entry name" value="HYPOTHETICAL HEAT DOMAIN-CONTAINING"/>
    <property type="match status" value="1"/>
</dbReference>
<keyword evidence="5" id="KW-1185">Reference proteome</keyword>
<evidence type="ECO:0000256" key="2">
    <source>
        <dbReference type="SAM" id="MobiDB-lite"/>
    </source>
</evidence>
<proteinExistence type="inferred from homology"/>
<dbReference type="Pfam" id="PF25468">
    <property type="entry name" value="HEAT_HEATR5A"/>
    <property type="match status" value="1"/>
</dbReference>
<dbReference type="GO" id="GO:0042147">
    <property type="term" value="P:retrograde transport, endosome to Golgi"/>
    <property type="evidence" value="ECO:0007669"/>
    <property type="project" value="TreeGrafter"/>
</dbReference>
<dbReference type="Pfam" id="PF20210">
    <property type="entry name" value="Laa1_Sip1_HTR5"/>
    <property type="match status" value="1"/>
</dbReference>
<dbReference type="InterPro" id="IPR011989">
    <property type="entry name" value="ARM-like"/>
</dbReference>
<dbReference type="GO" id="GO:0005794">
    <property type="term" value="C:Golgi apparatus"/>
    <property type="evidence" value="ECO:0007669"/>
    <property type="project" value="TreeGrafter"/>
</dbReference>
<accession>A0A2X0M927</accession>
<gene>
    <name evidence="4" type="primary">BQ5605_C093g13069</name>
    <name evidence="4" type="ORF">BQ5605_C093G13069</name>
</gene>
<name>A0A2X0M927_9BASI</name>
<comment type="similarity">
    <text evidence="1">Belongs to the HEATR5 family.</text>
</comment>